<evidence type="ECO:0000313" key="3">
    <source>
        <dbReference type="Proteomes" id="UP000574390"/>
    </source>
</evidence>
<accession>A0A7J6U4G4</accession>
<feature type="region of interest" description="Disordered" evidence="1">
    <location>
        <begin position="44"/>
        <end position="102"/>
    </location>
</feature>
<dbReference type="EMBL" id="JABANM010002978">
    <property type="protein sequence ID" value="KAF4751666.1"/>
    <property type="molecule type" value="Genomic_DNA"/>
</dbReference>
<feature type="non-terminal residue" evidence="2">
    <location>
        <position position="275"/>
    </location>
</feature>
<dbReference type="Proteomes" id="UP000574390">
    <property type="component" value="Unassembled WGS sequence"/>
</dbReference>
<organism evidence="2 3">
    <name type="scientific">Perkinsus olseni</name>
    <name type="common">Perkinsus atlanticus</name>
    <dbReference type="NCBI Taxonomy" id="32597"/>
    <lineage>
        <taxon>Eukaryota</taxon>
        <taxon>Sar</taxon>
        <taxon>Alveolata</taxon>
        <taxon>Perkinsozoa</taxon>
        <taxon>Perkinsea</taxon>
        <taxon>Perkinsida</taxon>
        <taxon>Perkinsidae</taxon>
        <taxon>Perkinsus</taxon>
    </lineage>
</organism>
<dbReference type="AlphaFoldDB" id="A0A7J6U4G4"/>
<name>A0A7J6U4G4_PEROL</name>
<reference evidence="2 3" key="1">
    <citation type="submission" date="2020-04" db="EMBL/GenBank/DDBJ databases">
        <title>Perkinsus olseni comparative genomics.</title>
        <authorList>
            <person name="Bogema D.R."/>
        </authorList>
    </citation>
    <scope>NUCLEOTIDE SEQUENCE [LARGE SCALE GENOMIC DNA]</scope>
    <source>
        <strain evidence="2">ATCC PRA-205</strain>
    </source>
</reference>
<proteinExistence type="predicted"/>
<evidence type="ECO:0000256" key="1">
    <source>
        <dbReference type="SAM" id="MobiDB-lite"/>
    </source>
</evidence>
<comment type="caution">
    <text evidence="2">The sequence shown here is derived from an EMBL/GenBank/DDBJ whole genome shotgun (WGS) entry which is preliminary data.</text>
</comment>
<protein>
    <submittedName>
        <fullName evidence="2">Uncharacterized protein</fullName>
    </submittedName>
</protein>
<feature type="region of interest" description="Disordered" evidence="1">
    <location>
        <begin position="245"/>
        <end position="275"/>
    </location>
</feature>
<evidence type="ECO:0000313" key="2">
    <source>
        <dbReference type="EMBL" id="KAF4751666.1"/>
    </source>
</evidence>
<feature type="compositionally biased region" description="Acidic residues" evidence="1">
    <location>
        <begin position="265"/>
        <end position="275"/>
    </location>
</feature>
<sequence length="275" mass="28871">ASTDSARYEGTDVTVRSMTQEVVSELAQSLPNTAPQGRMLHARPAMPTTAEGGQLGSMTQCSATALRDNSTSSIDGVSLGSAASEGISADQQRSDKGSVTRTMDTQEQLEGVGGTQIMWTEEAEALEEGSKEAQLPATAGMLQPTADVPEQEAALDHDEFADFPDDMPSLGLENSLQGGTFDDLAEFDIDALPGRSGGSGQVEEGAFSDDFADFDISQHPARTAAERVCNDSLLADLDLDDTFSSLSAGKPQRAATHKADGLEGPVDDLADFDDF</sequence>
<feature type="compositionally biased region" description="Polar residues" evidence="1">
    <location>
        <begin position="56"/>
        <end position="75"/>
    </location>
</feature>
<gene>
    <name evidence="2" type="ORF">FOZ62_016428</name>
</gene>